<comment type="similarity">
    <text evidence="5">Belongs to the SAT4 family.</text>
</comment>
<dbReference type="EMBL" id="CP089274">
    <property type="protein sequence ID" value="USP74527.1"/>
    <property type="molecule type" value="Genomic_DNA"/>
</dbReference>
<dbReference type="Pfam" id="PF20684">
    <property type="entry name" value="Fung_rhodopsin"/>
    <property type="match status" value="1"/>
</dbReference>
<evidence type="ECO:0000256" key="5">
    <source>
        <dbReference type="ARBA" id="ARBA00038359"/>
    </source>
</evidence>
<feature type="transmembrane region" description="Helical" evidence="6">
    <location>
        <begin position="206"/>
        <end position="226"/>
    </location>
</feature>
<evidence type="ECO:0000256" key="1">
    <source>
        <dbReference type="ARBA" id="ARBA00004141"/>
    </source>
</evidence>
<sequence length="379" mass="41427">MTYFGDKSPHLAASIIALAVIAYITYGLRVYTRLSNGAWGLDDWSMTLATLPFTALTISCIGGAFSGVGVHDDRLAPQEKVQGMQYFFFFEVFYCSAIIPIKLSISFMLIRIASRRTTYIYSLYAVSAMFIIMNLIALLYIIFQCAPVSYAWDTSTPGGKCNAPQKLADIYYATTAINIATDWFCALLPIPLLWNVQLNRNAKLSVGVILGLGAFLSACIRLIYTVNLTNSTDYLRESLLLLSLIPILTSAIDGVADVILWGYAENGVGVIVGCVATLRPLLQRVLRLGSSGGSAAPYQNPSAGYAKRPAVKNRLTGRDEEWVALEDNKLTNTVRGQGSMGSEEHILAGKDFHGIHVTSTVEQRTSSAELRDMAKRGMQ</sequence>
<dbReference type="PANTHER" id="PTHR33048">
    <property type="entry name" value="PTH11-LIKE INTEGRAL MEMBRANE PROTEIN (AFU_ORTHOLOGUE AFUA_5G11245)"/>
    <property type="match status" value="1"/>
</dbReference>
<dbReference type="InterPro" id="IPR049326">
    <property type="entry name" value="Rhodopsin_dom_fungi"/>
</dbReference>
<dbReference type="OrthoDB" id="3897607at2759"/>
<feature type="transmembrane region" description="Helical" evidence="6">
    <location>
        <begin position="12"/>
        <end position="32"/>
    </location>
</feature>
<dbReference type="VEuPathDB" id="FungiDB:yc1106_01801"/>
<gene>
    <name evidence="8" type="ORF">yc1106_01801</name>
</gene>
<evidence type="ECO:0000313" key="8">
    <source>
        <dbReference type="EMBL" id="USP74527.1"/>
    </source>
</evidence>
<dbReference type="PANTHER" id="PTHR33048:SF31">
    <property type="entry name" value="INTEGRAL MEMBRANE PROTEIN"/>
    <property type="match status" value="1"/>
</dbReference>
<feature type="transmembrane region" description="Helical" evidence="6">
    <location>
        <begin position="44"/>
        <end position="66"/>
    </location>
</feature>
<dbReference type="InterPro" id="IPR052337">
    <property type="entry name" value="SAT4-like"/>
</dbReference>
<keyword evidence="2 6" id="KW-0812">Transmembrane</keyword>
<feature type="transmembrane region" description="Helical" evidence="6">
    <location>
        <begin position="238"/>
        <end position="261"/>
    </location>
</feature>
<organism evidence="8 9">
    <name type="scientific">Curvularia clavata</name>
    <dbReference type="NCBI Taxonomy" id="95742"/>
    <lineage>
        <taxon>Eukaryota</taxon>
        <taxon>Fungi</taxon>
        <taxon>Dikarya</taxon>
        <taxon>Ascomycota</taxon>
        <taxon>Pezizomycotina</taxon>
        <taxon>Dothideomycetes</taxon>
        <taxon>Pleosporomycetidae</taxon>
        <taxon>Pleosporales</taxon>
        <taxon>Pleosporineae</taxon>
        <taxon>Pleosporaceae</taxon>
        <taxon>Curvularia</taxon>
    </lineage>
</organism>
<feature type="domain" description="Rhodopsin" evidence="7">
    <location>
        <begin position="28"/>
        <end position="284"/>
    </location>
</feature>
<feature type="transmembrane region" description="Helical" evidence="6">
    <location>
        <begin position="170"/>
        <end position="194"/>
    </location>
</feature>
<dbReference type="GO" id="GO:0016020">
    <property type="term" value="C:membrane"/>
    <property type="evidence" value="ECO:0007669"/>
    <property type="project" value="UniProtKB-SubCell"/>
</dbReference>
<name>A0A9Q9DPH3_CURCL</name>
<evidence type="ECO:0000256" key="6">
    <source>
        <dbReference type="SAM" id="Phobius"/>
    </source>
</evidence>
<reference evidence="8" key="1">
    <citation type="submission" date="2021-12" db="EMBL/GenBank/DDBJ databases">
        <title>Curvularia clavata genome.</title>
        <authorList>
            <person name="Cao Y."/>
        </authorList>
    </citation>
    <scope>NUCLEOTIDE SEQUENCE</scope>
    <source>
        <strain evidence="8">Yc1106</strain>
    </source>
</reference>
<evidence type="ECO:0000259" key="7">
    <source>
        <dbReference type="Pfam" id="PF20684"/>
    </source>
</evidence>
<feature type="transmembrane region" description="Helical" evidence="6">
    <location>
        <begin position="86"/>
        <end position="109"/>
    </location>
</feature>
<dbReference type="AlphaFoldDB" id="A0A9Q9DPH3"/>
<feature type="transmembrane region" description="Helical" evidence="6">
    <location>
        <begin position="121"/>
        <end position="143"/>
    </location>
</feature>
<accession>A0A9Q9DPH3</accession>
<comment type="subcellular location">
    <subcellularLocation>
        <location evidence="1">Membrane</location>
        <topology evidence="1">Multi-pass membrane protein</topology>
    </subcellularLocation>
</comment>
<protein>
    <recommendedName>
        <fullName evidence="7">Rhodopsin domain-containing protein</fullName>
    </recommendedName>
</protein>
<evidence type="ECO:0000256" key="3">
    <source>
        <dbReference type="ARBA" id="ARBA00022989"/>
    </source>
</evidence>
<proteinExistence type="inferred from homology"/>
<keyword evidence="4 6" id="KW-0472">Membrane</keyword>
<evidence type="ECO:0000313" key="9">
    <source>
        <dbReference type="Proteomes" id="UP001056012"/>
    </source>
</evidence>
<evidence type="ECO:0000256" key="2">
    <source>
        <dbReference type="ARBA" id="ARBA00022692"/>
    </source>
</evidence>
<evidence type="ECO:0000256" key="4">
    <source>
        <dbReference type="ARBA" id="ARBA00023136"/>
    </source>
</evidence>
<keyword evidence="9" id="KW-1185">Reference proteome</keyword>
<dbReference type="Proteomes" id="UP001056012">
    <property type="component" value="Chromosome 1"/>
</dbReference>
<keyword evidence="3 6" id="KW-1133">Transmembrane helix</keyword>